<evidence type="ECO:0000256" key="6">
    <source>
        <dbReference type="ARBA" id="ARBA00023033"/>
    </source>
</evidence>
<sequence length="979" mass="113862">MLTNKKIAVLGGCSIGSALSILLARKGFHVDYYEKSRSKAQSQSQTNPQINLGISQRGVKALVMIDEWVSVLEQTVALNGRTIHNRNGSEVNHQYGKQNEHLYSIRTEIFEKILQESLSKYSSINRELDAKIQNIDLKNTTVRLEREGMNIEERQYCQIFIADDSFKLIKKQLIFQKGFKYNQDFSSFGYIEANIPSSQDNEFQLNPLSIHRWTNDDYHIIAFPNKDKSFACNIFIPLQGIVSFENIQTKEDLHKFIQTFFPTLQDLVKYEKDEIKQKNVGLLYDHKCFPWVFNNICLFGDAAHHIFPYYGQAINTGLEDCTLLSKLIDYYNADWQTITSKFQEFRKPNTDAVSDWAKEKFNNIKFEMFDKDFQEKKAIINYLSDNYQDLFLSSYQLIEFSHIEFQKAINFKQVEDEIVRQIRMIPNYERIVESQKKDSIIRHILKNFVGKFKVETTAVEIISQLGVLSKNQEVILLPNIGQFEVNTIQNCTISSKQSLDQILEDIQQNKATDSIVKTKQGQELEQNSILNGTQIGLCVEIELNVGQISISLKQMKEAFDQAILKSLKQCMKNINNIYKCLIIKVVSGAGQEVILQQDVYKWIKENGFLVIALNHTLQQNNPESLNHNHLFLNEDGKLIIERINLSEISLGAYIVLAEIPNEKGHALPCIFKLRKILNAELIDIYAHRKGECYYNEYLCVDELVGLMRNRTEYLEEKLFIRVHQINELAINQSIITLEELIKIFKYGEVIEKITTIQEYMNQILSFFQVQIQTNYVLCHMSTHNFLYGFRSALGTASGVQSFQFYILQLLLGLNKDKHILSDPVKILHLRETDIQKIKAYWNCDNLFKVIQDWLLEFYQETSEITQLEQDNFVMDAIKDCKDFSKEIALSVVYLFRHQELIHFKILEQVLKFEDSFLAFLDSHIVLVDHHLGDKRGTSQSSGGKYLRESKLDQIIWRDLYHIQKNLKLQNKQTEAVLDE</sequence>
<accession>A0A078AJJ3</accession>
<keyword evidence="2" id="KW-0285">Flavoprotein</keyword>
<keyword evidence="6 8" id="KW-0503">Monooxygenase</keyword>
<dbReference type="GO" id="GO:0004833">
    <property type="term" value="F:L-tryptophan 2,3-dioxygenase activity"/>
    <property type="evidence" value="ECO:0007669"/>
    <property type="project" value="InterPro"/>
</dbReference>
<proteinExistence type="predicted"/>
<dbReference type="Gene3D" id="1.20.58.480">
    <property type="match status" value="1"/>
</dbReference>
<evidence type="ECO:0000313" key="8">
    <source>
        <dbReference type="EMBL" id="CDW82530.1"/>
    </source>
</evidence>
<evidence type="ECO:0000256" key="4">
    <source>
        <dbReference type="ARBA" id="ARBA00022857"/>
    </source>
</evidence>
<dbReference type="PRINTS" id="PR00420">
    <property type="entry name" value="RNGMNOXGNASE"/>
</dbReference>
<dbReference type="GO" id="GO:0019441">
    <property type="term" value="P:L-tryptophan catabolic process to kynurenine"/>
    <property type="evidence" value="ECO:0007669"/>
    <property type="project" value="InterPro"/>
</dbReference>
<organism evidence="8 9">
    <name type="scientific">Stylonychia lemnae</name>
    <name type="common">Ciliate</name>
    <dbReference type="NCBI Taxonomy" id="5949"/>
    <lineage>
        <taxon>Eukaryota</taxon>
        <taxon>Sar</taxon>
        <taxon>Alveolata</taxon>
        <taxon>Ciliophora</taxon>
        <taxon>Intramacronucleata</taxon>
        <taxon>Spirotrichea</taxon>
        <taxon>Stichotrichia</taxon>
        <taxon>Sporadotrichida</taxon>
        <taxon>Oxytrichidae</taxon>
        <taxon>Stylonychinae</taxon>
        <taxon>Stylonychia</taxon>
    </lineage>
</organism>
<evidence type="ECO:0000256" key="1">
    <source>
        <dbReference type="ARBA" id="ARBA00001974"/>
    </source>
</evidence>
<dbReference type="PANTHER" id="PTHR46028">
    <property type="entry name" value="KYNURENINE 3-MONOOXYGENASE"/>
    <property type="match status" value="1"/>
</dbReference>
<dbReference type="OrthoDB" id="447477at2759"/>
<comment type="cofactor">
    <cofactor evidence="1">
        <name>FAD</name>
        <dbReference type="ChEBI" id="CHEBI:57692"/>
    </cofactor>
</comment>
<dbReference type="InterPro" id="IPR002938">
    <property type="entry name" value="FAD-bd"/>
</dbReference>
<evidence type="ECO:0000313" key="9">
    <source>
        <dbReference type="Proteomes" id="UP000039865"/>
    </source>
</evidence>
<dbReference type="Pfam" id="PF01494">
    <property type="entry name" value="FAD_binding_3"/>
    <property type="match status" value="1"/>
</dbReference>
<keyword evidence="5" id="KW-0560">Oxidoreductase</keyword>
<dbReference type="SUPFAM" id="SSF51905">
    <property type="entry name" value="FAD/NAD(P)-binding domain"/>
    <property type="match status" value="1"/>
</dbReference>
<evidence type="ECO:0000256" key="3">
    <source>
        <dbReference type="ARBA" id="ARBA00022827"/>
    </source>
</evidence>
<evidence type="ECO:0000256" key="2">
    <source>
        <dbReference type="ARBA" id="ARBA00022630"/>
    </source>
</evidence>
<protein>
    <submittedName>
        <fullName evidence="8">Kynurenine 3-monooxygenase</fullName>
    </submittedName>
</protein>
<keyword evidence="9" id="KW-1185">Reference proteome</keyword>
<evidence type="ECO:0000259" key="7">
    <source>
        <dbReference type="Pfam" id="PF01494"/>
    </source>
</evidence>
<dbReference type="EMBL" id="CCKQ01010995">
    <property type="protein sequence ID" value="CDW82530.1"/>
    <property type="molecule type" value="Genomic_DNA"/>
</dbReference>
<dbReference type="Gene3D" id="3.50.50.60">
    <property type="entry name" value="FAD/NAD(P)-binding domain"/>
    <property type="match status" value="1"/>
</dbReference>
<dbReference type="SUPFAM" id="SSF140959">
    <property type="entry name" value="Indolic compounds 2,3-dioxygenase-like"/>
    <property type="match status" value="1"/>
</dbReference>
<dbReference type="PANTHER" id="PTHR46028:SF2">
    <property type="entry name" value="KYNURENINE 3-MONOOXYGENASE"/>
    <property type="match status" value="1"/>
</dbReference>
<dbReference type="InterPro" id="IPR036188">
    <property type="entry name" value="FAD/NAD-bd_sf"/>
</dbReference>
<dbReference type="InParanoid" id="A0A078AJJ3"/>
<dbReference type="Pfam" id="PF03301">
    <property type="entry name" value="Trp_dioxygenase"/>
    <property type="match status" value="1"/>
</dbReference>
<feature type="domain" description="FAD-binding" evidence="7">
    <location>
        <begin position="7"/>
        <end position="332"/>
    </location>
</feature>
<keyword evidence="3" id="KW-0274">FAD</keyword>
<reference evidence="8 9" key="1">
    <citation type="submission" date="2014-06" db="EMBL/GenBank/DDBJ databases">
        <authorList>
            <person name="Swart Estienne"/>
        </authorList>
    </citation>
    <scope>NUCLEOTIDE SEQUENCE [LARGE SCALE GENOMIC DNA]</scope>
    <source>
        <strain evidence="8 9">130c</strain>
    </source>
</reference>
<evidence type="ECO:0000256" key="5">
    <source>
        <dbReference type="ARBA" id="ARBA00023002"/>
    </source>
</evidence>
<gene>
    <name evidence="8" type="primary">Contig8032.g8562</name>
    <name evidence="8" type="ORF">STYLEM_11563</name>
</gene>
<dbReference type="Proteomes" id="UP000039865">
    <property type="component" value="Unassembled WGS sequence"/>
</dbReference>
<dbReference type="GO" id="GO:0071949">
    <property type="term" value="F:FAD binding"/>
    <property type="evidence" value="ECO:0007669"/>
    <property type="project" value="InterPro"/>
</dbReference>
<dbReference type="GO" id="GO:0004502">
    <property type="term" value="F:kynurenine 3-monooxygenase activity"/>
    <property type="evidence" value="ECO:0007669"/>
    <property type="project" value="TreeGrafter"/>
</dbReference>
<dbReference type="AlphaFoldDB" id="A0A078AJJ3"/>
<name>A0A078AJJ3_STYLE</name>
<dbReference type="GO" id="GO:0005741">
    <property type="term" value="C:mitochondrial outer membrane"/>
    <property type="evidence" value="ECO:0007669"/>
    <property type="project" value="TreeGrafter"/>
</dbReference>
<dbReference type="InterPro" id="IPR037217">
    <property type="entry name" value="Trp/Indoleamine_2_3_dOase-like"/>
</dbReference>
<keyword evidence="4" id="KW-0521">NADP</keyword>
<dbReference type="InterPro" id="IPR004981">
    <property type="entry name" value="Trp_2_3_dOase"/>
</dbReference>
<dbReference type="GO" id="GO:0046872">
    <property type="term" value="F:metal ion binding"/>
    <property type="evidence" value="ECO:0007669"/>
    <property type="project" value="InterPro"/>
</dbReference>
<dbReference type="GO" id="GO:0020037">
    <property type="term" value="F:heme binding"/>
    <property type="evidence" value="ECO:0007669"/>
    <property type="project" value="InterPro"/>
</dbReference>